<dbReference type="InterPro" id="IPR002104">
    <property type="entry name" value="Integrase_catalytic"/>
</dbReference>
<evidence type="ECO:0000256" key="2">
    <source>
        <dbReference type="ARBA" id="ARBA00022908"/>
    </source>
</evidence>
<dbReference type="AlphaFoldDB" id="C1DWA8"/>
<dbReference type="Pfam" id="PF02899">
    <property type="entry name" value="Phage_int_SAM_1"/>
    <property type="match status" value="1"/>
</dbReference>
<keyword evidence="3 5" id="KW-0238">DNA-binding</keyword>
<name>C1DWA8_SULAA</name>
<comment type="similarity">
    <text evidence="1">Belongs to the 'phage' integrase family.</text>
</comment>
<dbReference type="PANTHER" id="PTHR30349:SF41">
    <property type="entry name" value="INTEGRASE_RECOMBINASE PROTEIN MJ0367-RELATED"/>
    <property type="match status" value="1"/>
</dbReference>
<dbReference type="GO" id="GO:0015074">
    <property type="term" value="P:DNA integration"/>
    <property type="evidence" value="ECO:0007669"/>
    <property type="project" value="UniProtKB-KW"/>
</dbReference>
<dbReference type="STRING" id="204536.SULAZ_1428"/>
<dbReference type="GO" id="GO:0006310">
    <property type="term" value="P:DNA recombination"/>
    <property type="evidence" value="ECO:0007669"/>
    <property type="project" value="UniProtKB-KW"/>
</dbReference>
<dbReference type="PANTHER" id="PTHR30349">
    <property type="entry name" value="PHAGE INTEGRASE-RELATED"/>
    <property type="match status" value="1"/>
</dbReference>
<evidence type="ECO:0000256" key="5">
    <source>
        <dbReference type="PROSITE-ProRule" id="PRU01248"/>
    </source>
</evidence>
<dbReference type="Pfam" id="PF00589">
    <property type="entry name" value="Phage_integrase"/>
    <property type="match status" value="1"/>
</dbReference>
<dbReference type="InterPro" id="IPR050090">
    <property type="entry name" value="Tyrosine_recombinase_XerCD"/>
</dbReference>
<dbReference type="RefSeq" id="WP_012675126.1">
    <property type="nucleotide sequence ID" value="NC_012438.1"/>
</dbReference>
<dbReference type="eggNOG" id="COG4974">
    <property type="taxonomic scope" value="Bacteria"/>
</dbReference>
<proteinExistence type="inferred from homology"/>
<dbReference type="OrthoDB" id="9785687at2"/>
<evidence type="ECO:0000313" key="9">
    <source>
        <dbReference type="Proteomes" id="UP000001369"/>
    </source>
</evidence>
<dbReference type="Gene3D" id="1.10.443.10">
    <property type="entry name" value="Intergrase catalytic core"/>
    <property type="match status" value="1"/>
</dbReference>
<keyword evidence="2" id="KW-0229">DNA integration</keyword>
<dbReference type="InterPro" id="IPR044068">
    <property type="entry name" value="CB"/>
</dbReference>
<dbReference type="EMBL" id="CP001229">
    <property type="protein sequence ID" value="ACN99820.1"/>
    <property type="molecule type" value="Genomic_DNA"/>
</dbReference>
<evidence type="ECO:0000256" key="4">
    <source>
        <dbReference type="ARBA" id="ARBA00023172"/>
    </source>
</evidence>
<dbReference type="InterPro" id="IPR010998">
    <property type="entry name" value="Integrase_recombinase_N"/>
</dbReference>
<dbReference type="InterPro" id="IPR011010">
    <property type="entry name" value="DNA_brk_join_enz"/>
</dbReference>
<evidence type="ECO:0000256" key="1">
    <source>
        <dbReference type="ARBA" id="ARBA00008857"/>
    </source>
</evidence>
<dbReference type="InterPro" id="IPR004107">
    <property type="entry name" value="Integrase_SAM-like_N"/>
</dbReference>
<sequence length="297" mass="33480">MKLSECCELFLSYIADKSPNTIKNYSVDLNQFIKIVGDKEVELVSKSDIAKFRMVLQSQKKKSSTIARKLATLNSLYQYLIDLELVKVSPITKSHRPKISQRIPSSLSNEEIKTLLKNIDNLQDKAIVVLLLTTGLRSSELLNIKKSNILIERQNQTFSVDKVIEEGLKEDDIAYIRVVGKGDKEREVPITGKPLQILVEYLKEVNHYIDSKTPIFPISYHTLWRKIKDIGKKIATSLHPHKLRHTAATVALASGAELRVIQELLGHASPITTARYAKVGQKQLLKATKALSENIDL</sequence>
<accession>C1DWA8</accession>
<gene>
    <name evidence="8" type="ordered locus">SULAZ_1428</name>
</gene>
<dbReference type="PROSITE" id="PS51900">
    <property type="entry name" value="CB"/>
    <property type="match status" value="1"/>
</dbReference>
<dbReference type="GO" id="GO:0003677">
    <property type="term" value="F:DNA binding"/>
    <property type="evidence" value="ECO:0007669"/>
    <property type="project" value="UniProtKB-UniRule"/>
</dbReference>
<evidence type="ECO:0000313" key="8">
    <source>
        <dbReference type="EMBL" id="ACN99820.1"/>
    </source>
</evidence>
<evidence type="ECO:0000259" key="6">
    <source>
        <dbReference type="PROSITE" id="PS51898"/>
    </source>
</evidence>
<evidence type="ECO:0000256" key="3">
    <source>
        <dbReference type="ARBA" id="ARBA00023125"/>
    </source>
</evidence>
<dbReference type="HOGENOM" id="CLU_027562_9_6_0"/>
<dbReference type="PROSITE" id="PS51898">
    <property type="entry name" value="TYR_RECOMBINASE"/>
    <property type="match status" value="1"/>
</dbReference>
<feature type="domain" description="Core-binding (CB)" evidence="7">
    <location>
        <begin position="1"/>
        <end position="81"/>
    </location>
</feature>
<dbReference type="Proteomes" id="UP000001369">
    <property type="component" value="Chromosome"/>
</dbReference>
<keyword evidence="9" id="KW-1185">Reference proteome</keyword>
<dbReference type="InterPro" id="IPR013762">
    <property type="entry name" value="Integrase-like_cat_sf"/>
</dbReference>
<dbReference type="KEGG" id="saf:SULAZ_1428"/>
<dbReference type="SUPFAM" id="SSF56349">
    <property type="entry name" value="DNA breaking-rejoining enzymes"/>
    <property type="match status" value="1"/>
</dbReference>
<organism evidence="8 9">
    <name type="scientific">Sulfurihydrogenibium azorense (strain DSM 15241 / OCM 825 / Az-Fu1)</name>
    <dbReference type="NCBI Taxonomy" id="204536"/>
    <lineage>
        <taxon>Bacteria</taxon>
        <taxon>Pseudomonadati</taxon>
        <taxon>Aquificota</taxon>
        <taxon>Aquificia</taxon>
        <taxon>Aquificales</taxon>
        <taxon>Hydrogenothermaceae</taxon>
        <taxon>Sulfurihydrogenibium</taxon>
    </lineage>
</organism>
<dbReference type="Gene3D" id="1.10.150.130">
    <property type="match status" value="1"/>
</dbReference>
<evidence type="ECO:0000259" key="7">
    <source>
        <dbReference type="PROSITE" id="PS51900"/>
    </source>
</evidence>
<feature type="domain" description="Tyr recombinase" evidence="6">
    <location>
        <begin position="102"/>
        <end position="290"/>
    </location>
</feature>
<protein>
    <submittedName>
        <fullName evidence="8">Recombinase</fullName>
    </submittedName>
</protein>
<reference evidence="8 9" key="1">
    <citation type="journal article" date="2009" name="J. Bacteriol.">
        <title>Complete and draft genome sequences of six members of the Aquificales.</title>
        <authorList>
            <person name="Reysenbach A.L."/>
            <person name="Hamamura N."/>
            <person name="Podar M."/>
            <person name="Griffiths E."/>
            <person name="Ferreira S."/>
            <person name="Hochstein R."/>
            <person name="Heidelberg J."/>
            <person name="Johnson J."/>
            <person name="Mead D."/>
            <person name="Pohorille A."/>
            <person name="Sarmiento M."/>
            <person name="Schweighofer K."/>
            <person name="Seshadri R."/>
            <person name="Voytek M.A."/>
        </authorList>
    </citation>
    <scope>NUCLEOTIDE SEQUENCE [LARGE SCALE GENOMIC DNA]</scope>
    <source>
        <strain evidence="9">Az-Fu1 / DSM 15241 / OCM 825</strain>
    </source>
</reference>
<keyword evidence="4" id="KW-0233">DNA recombination</keyword>